<feature type="compositionally biased region" description="Basic and acidic residues" evidence="1">
    <location>
        <begin position="99"/>
        <end position="113"/>
    </location>
</feature>
<keyword evidence="3" id="KW-1185">Reference proteome</keyword>
<sequence>MTHEGDHTDPPATGVRGDTAQAPTATRQGPRDEGLRPASRSPPPRTRGVIPVCQGAGHHTRPGLSSCPGAQYPPDSAPQEVRKMAATPQPSTRTPSLAERIEPGQRANRDLAPKHRTHQESPQQPTKHSLLRRILAQRQPGAPVVRKAPKWRRVKRHTPHQRQQAPRERTSPILKPVDTPVIVEVITSPVSGFALQPTLKQAPHRTSAGPRQHSNTNKTPSHPPHNPK</sequence>
<organism evidence="2 3">
    <name type="scientific">Pelobates cultripes</name>
    <name type="common">Western spadefoot toad</name>
    <dbReference type="NCBI Taxonomy" id="61616"/>
    <lineage>
        <taxon>Eukaryota</taxon>
        <taxon>Metazoa</taxon>
        <taxon>Chordata</taxon>
        <taxon>Craniata</taxon>
        <taxon>Vertebrata</taxon>
        <taxon>Euteleostomi</taxon>
        <taxon>Amphibia</taxon>
        <taxon>Batrachia</taxon>
        <taxon>Anura</taxon>
        <taxon>Pelobatoidea</taxon>
        <taxon>Pelobatidae</taxon>
        <taxon>Pelobates</taxon>
    </lineage>
</organism>
<evidence type="ECO:0000313" key="2">
    <source>
        <dbReference type="EMBL" id="CAH2310436.1"/>
    </source>
</evidence>
<gene>
    <name evidence="2" type="ORF">PECUL_23A031020</name>
</gene>
<dbReference type="Proteomes" id="UP001295444">
    <property type="component" value="Chromosome 08"/>
</dbReference>
<dbReference type="AlphaFoldDB" id="A0AAD1WJU8"/>
<protein>
    <submittedName>
        <fullName evidence="2">Uncharacterized protein</fullName>
    </submittedName>
</protein>
<reference evidence="2" key="1">
    <citation type="submission" date="2022-03" db="EMBL/GenBank/DDBJ databases">
        <authorList>
            <person name="Alioto T."/>
            <person name="Alioto T."/>
            <person name="Gomez Garrido J."/>
        </authorList>
    </citation>
    <scope>NUCLEOTIDE SEQUENCE</scope>
</reference>
<dbReference type="EMBL" id="OW240919">
    <property type="protein sequence ID" value="CAH2310436.1"/>
    <property type="molecule type" value="Genomic_DNA"/>
</dbReference>
<feature type="compositionally biased region" description="Basic residues" evidence="1">
    <location>
        <begin position="147"/>
        <end position="160"/>
    </location>
</feature>
<accession>A0AAD1WJU8</accession>
<name>A0AAD1WJU8_PELCU</name>
<proteinExistence type="predicted"/>
<evidence type="ECO:0000256" key="1">
    <source>
        <dbReference type="SAM" id="MobiDB-lite"/>
    </source>
</evidence>
<evidence type="ECO:0000313" key="3">
    <source>
        <dbReference type="Proteomes" id="UP001295444"/>
    </source>
</evidence>
<feature type="region of interest" description="Disordered" evidence="1">
    <location>
        <begin position="1"/>
        <end position="175"/>
    </location>
</feature>
<feature type="region of interest" description="Disordered" evidence="1">
    <location>
        <begin position="192"/>
        <end position="228"/>
    </location>
</feature>